<protein>
    <submittedName>
        <fullName evidence="1">Uncharacterized protein</fullName>
    </submittedName>
</protein>
<name>A0A6N2KRN6_SALVM</name>
<sequence length="13" mass="1334">MVEEKGQPGACGE</sequence>
<gene>
    <name evidence="1" type="ORF">SVIM_LOCUS63822</name>
</gene>
<dbReference type="EMBL" id="CAADRP010000258">
    <property type="protein sequence ID" value="VFU25837.1"/>
    <property type="molecule type" value="Genomic_DNA"/>
</dbReference>
<proteinExistence type="predicted"/>
<organism evidence="1">
    <name type="scientific">Salix viminalis</name>
    <name type="common">Common osier</name>
    <name type="synonym">Basket willow</name>
    <dbReference type="NCBI Taxonomy" id="40686"/>
    <lineage>
        <taxon>Eukaryota</taxon>
        <taxon>Viridiplantae</taxon>
        <taxon>Streptophyta</taxon>
        <taxon>Embryophyta</taxon>
        <taxon>Tracheophyta</taxon>
        <taxon>Spermatophyta</taxon>
        <taxon>Magnoliopsida</taxon>
        <taxon>eudicotyledons</taxon>
        <taxon>Gunneridae</taxon>
        <taxon>Pentapetalae</taxon>
        <taxon>rosids</taxon>
        <taxon>fabids</taxon>
        <taxon>Malpighiales</taxon>
        <taxon>Salicaceae</taxon>
        <taxon>Saliceae</taxon>
        <taxon>Salix</taxon>
    </lineage>
</organism>
<reference evidence="1" key="1">
    <citation type="submission" date="2019-03" db="EMBL/GenBank/DDBJ databases">
        <authorList>
            <person name="Mank J."/>
            <person name="Almeida P."/>
        </authorList>
    </citation>
    <scope>NUCLEOTIDE SEQUENCE</scope>
    <source>
        <strain evidence="1">78183</strain>
    </source>
</reference>
<accession>A0A6N2KRN6</accession>
<evidence type="ECO:0000313" key="1">
    <source>
        <dbReference type="EMBL" id="VFU25837.1"/>
    </source>
</evidence>